<dbReference type="EC" id="2.1.1.77" evidence="3"/>
<keyword evidence="5" id="KW-0963">Cytoplasm</keyword>
<evidence type="ECO:0000256" key="3">
    <source>
        <dbReference type="ARBA" id="ARBA00011890"/>
    </source>
</evidence>
<comment type="similarity">
    <text evidence="2">Belongs to the methyltransferase superfamily. L-isoaspartyl/D-aspartyl protein methyltransferase family.</text>
</comment>
<evidence type="ECO:0000256" key="4">
    <source>
        <dbReference type="ARBA" id="ARBA00013346"/>
    </source>
</evidence>
<name>A0A1S1Q8M3_9ACTN</name>
<evidence type="ECO:0000256" key="5">
    <source>
        <dbReference type="ARBA" id="ARBA00022490"/>
    </source>
</evidence>
<dbReference type="GO" id="GO:0032259">
    <property type="term" value="P:methylation"/>
    <property type="evidence" value="ECO:0007669"/>
    <property type="project" value="UniProtKB-KW"/>
</dbReference>
<dbReference type="GO" id="GO:0005737">
    <property type="term" value="C:cytoplasm"/>
    <property type="evidence" value="ECO:0007669"/>
    <property type="project" value="UniProtKB-SubCell"/>
</dbReference>
<keyword evidence="7 12" id="KW-0808">Transferase</keyword>
<dbReference type="Proteomes" id="UP000179769">
    <property type="component" value="Unassembled WGS sequence"/>
</dbReference>
<evidence type="ECO:0000256" key="11">
    <source>
        <dbReference type="ARBA" id="ARBA00031350"/>
    </source>
</evidence>
<evidence type="ECO:0000256" key="1">
    <source>
        <dbReference type="ARBA" id="ARBA00004496"/>
    </source>
</evidence>
<evidence type="ECO:0000256" key="2">
    <source>
        <dbReference type="ARBA" id="ARBA00005369"/>
    </source>
</evidence>
<evidence type="ECO:0000256" key="8">
    <source>
        <dbReference type="ARBA" id="ARBA00022691"/>
    </source>
</evidence>
<protein>
    <recommendedName>
        <fullName evidence="4">Protein-L-isoaspartate O-methyltransferase</fullName>
        <ecNumber evidence="3">2.1.1.77</ecNumber>
    </recommendedName>
    <alternativeName>
        <fullName evidence="11">L-isoaspartyl protein carboxyl methyltransferase</fullName>
    </alternativeName>
    <alternativeName>
        <fullName evidence="9">Protein L-isoaspartyl methyltransferase</fullName>
    </alternativeName>
    <alternativeName>
        <fullName evidence="10">Protein-beta-aspartate methyltransferase</fullName>
    </alternativeName>
</protein>
<reference evidence="13" key="1">
    <citation type="submission" date="2016-07" db="EMBL/GenBank/DDBJ databases">
        <title>Frankia sp. NRRL B-16219 Genome sequencing.</title>
        <authorList>
            <person name="Ghodhbane-Gtari F."/>
            <person name="Swanson E."/>
            <person name="Gueddou A."/>
            <person name="Louati M."/>
            <person name="Nouioui I."/>
            <person name="Hezbri K."/>
            <person name="Abebe-Akele F."/>
            <person name="Simpson S."/>
            <person name="Morris K."/>
            <person name="Thomas K."/>
            <person name="Gtari M."/>
            <person name="Tisa L.S."/>
        </authorList>
    </citation>
    <scope>NUCLEOTIDE SEQUENCE [LARGE SCALE GENOMIC DNA]</scope>
    <source>
        <strain evidence="13">NRRL B-16219</strain>
    </source>
</reference>
<dbReference type="EMBL" id="MAXA01000180">
    <property type="protein sequence ID" value="OHV30300.1"/>
    <property type="molecule type" value="Genomic_DNA"/>
</dbReference>
<dbReference type="CDD" id="cd02440">
    <property type="entry name" value="AdoMet_MTases"/>
    <property type="match status" value="1"/>
</dbReference>
<keyword evidence="8" id="KW-0949">S-adenosyl-L-methionine</keyword>
<dbReference type="InterPro" id="IPR029063">
    <property type="entry name" value="SAM-dependent_MTases_sf"/>
</dbReference>
<dbReference type="RefSeq" id="WP_071062986.1">
    <property type="nucleotide sequence ID" value="NZ_MAXA01000180.1"/>
</dbReference>
<dbReference type="GO" id="GO:0004719">
    <property type="term" value="F:protein-L-isoaspartate (D-aspartate) O-methyltransferase activity"/>
    <property type="evidence" value="ECO:0007669"/>
    <property type="project" value="UniProtKB-EC"/>
</dbReference>
<dbReference type="SUPFAM" id="SSF53335">
    <property type="entry name" value="S-adenosyl-L-methionine-dependent methyltransferases"/>
    <property type="match status" value="1"/>
</dbReference>
<dbReference type="Gene3D" id="3.40.50.150">
    <property type="entry name" value="Vaccinia Virus protein VP39"/>
    <property type="match status" value="1"/>
</dbReference>
<keyword evidence="13" id="KW-1185">Reference proteome</keyword>
<keyword evidence="6 12" id="KW-0489">Methyltransferase</keyword>
<evidence type="ECO:0000256" key="6">
    <source>
        <dbReference type="ARBA" id="ARBA00022603"/>
    </source>
</evidence>
<evidence type="ECO:0000256" key="9">
    <source>
        <dbReference type="ARBA" id="ARBA00030757"/>
    </source>
</evidence>
<evidence type="ECO:0000313" key="12">
    <source>
        <dbReference type="EMBL" id="OHV30300.1"/>
    </source>
</evidence>
<evidence type="ECO:0000256" key="7">
    <source>
        <dbReference type="ARBA" id="ARBA00022679"/>
    </source>
</evidence>
<evidence type="ECO:0000256" key="10">
    <source>
        <dbReference type="ARBA" id="ARBA00031323"/>
    </source>
</evidence>
<evidence type="ECO:0000313" key="13">
    <source>
        <dbReference type="Proteomes" id="UP000179769"/>
    </source>
</evidence>
<dbReference type="OrthoDB" id="3450072at2"/>
<dbReference type="InterPro" id="IPR000682">
    <property type="entry name" value="PCMT"/>
</dbReference>
<organism evidence="12 13">
    <name type="scientific">Parafrankia soli</name>
    <dbReference type="NCBI Taxonomy" id="2599596"/>
    <lineage>
        <taxon>Bacteria</taxon>
        <taxon>Bacillati</taxon>
        <taxon>Actinomycetota</taxon>
        <taxon>Actinomycetes</taxon>
        <taxon>Frankiales</taxon>
        <taxon>Frankiaceae</taxon>
        <taxon>Parafrankia</taxon>
    </lineage>
</organism>
<dbReference type="PANTHER" id="PTHR11579">
    <property type="entry name" value="PROTEIN-L-ISOASPARTATE O-METHYLTRANSFERASE"/>
    <property type="match status" value="1"/>
</dbReference>
<accession>A0A1S1Q8M3</accession>
<gene>
    <name evidence="12" type="ORF">BBK14_16580</name>
</gene>
<comment type="caution">
    <text evidence="12">The sequence shown here is derived from an EMBL/GenBank/DDBJ whole genome shotgun (WGS) entry which is preliminary data.</text>
</comment>
<dbReference type="Pfam" id="PF01135">
    <property type="entry name" value="PCMT"/>
    <property type="match status" value="1"/>
</dbReference>
<dbReference type="AlphaFoldDB" id="A0A1S1Q8M3"/>
<dbReference type="PANTHER" id="PTHR11579:SF0">
    <property type="entry name" value="PROTEIN-L-ISOASPARTATE(D-ASPARTATE) O-METHYLTRANSFERASE"/>
    <property type="match status" value="1"/>
</dbReference>
<sequence>MTSWRAHARTLADQVTHPGSRWHRALVDTPRHRFVPAWWDDSDGPWALRRGPLAGAYANRSLVTRIGPLHADLAKDDDHPQGRPTSSSTVPSLAVTMYRYGHLSRGLDIADVGTGSGYGAALLARRYGSRHVTTLDVDPYLVSAAAGRLAALDLCPTALTVDATGPLPGTYDRIVSMVAVPSIPPSWLAALRPGGRLVTTIRGTWIILTATRTPDGVFGQVERDWAGFMDVRSGPDYPPVATIDFDRIAERDGEQVGVGRYPVLHVADAWELSTMLHLAVPGIEHRYRRGSDGRHTALMAHPDGSWARGTAIGTDPPTVHQGGPRRLWDALDAVRDDWLRLGWAPFLGARAMIRDDGTIKLLRGDWRATIHAVPTP</sequence>
<comment type="subcellular location">
    <subcellularLocation>
        <location evidence="1">Cytoplasm</location>
    </subcellularLocation>
</comment>
<proteinExistence type="inferred from homology"/>